<feature type="region of interest" description="Disordered" evidence="1">
    <location>
        <begin position="1"/>
        <end position="33"/>
    </location>
</feature>
<comment type="caution">
    <text evidence="2">The sequence shown here is derived from an EMBL/GenBank/DDBJ whole genome shotgun (WGS) entry which is preliminary data.</text>
</comment>
<dbReference type="EMBL" id="LAZR01001713">
    <property type="protein sequence ID" value="KKN40289.1"/>
    <property type="molecule type" value="Genomic_DNA"/>
</dbReference>
<sequence length="219" mass="22446">MAVRTSPEDSLRNIIIRNAPGPRNNQNGDDDRGFDYSLPGLIGIPTPDGFGGFFFDYQRDPTFQLGGAGGGGGSPQFRPGELSLLQAQLAEQQRSAQAGEALSGRQLGIDRALGSLGAFNQQQQFGGGLLQQLMAVQQDPFSIVPALTAFGQGPGAGGVLAGAVDFASTGGQGRPAPPIFGELVDQLTRSLGSSSLAGLGGSDQNAALLQKLLSNTGGF</sequence>
<reference evidence="2" key="1">
    <citation type="journal article" date="2015" name="Nature">
        <title>Complex archaea that bridge the gap between prokaryotes and eukaryotes.</title>
        <authorList>
            <person name="Spang A."/>
            <person name="Saw J.H."/>
            <person name="Jorgensen S.L."/>
            <person name="Zaremba-Niedzwiedzka K."/>
            <person name="Martijn J."/>
            <person name="Lind A.E."/>
            <person name="van Eijk R."/>
            <person name="Schleper C."/>
            <person name="Guy L."/>
            <person name="Ettema T.J."/>
        </authorList>
    </citation>
    <scope>NUCLEOTIDE SEQUENCE</scope>
</reference>
<proteinExistence type="predicted"/>
<organism evidence="2">
    <name type="scientific">marine sediment metagenome</name>
    <dbReference type="NCBI Taxonomy" id="412755"/>
    <lineage>
        <taxon>unclassified sequences</taxon>
        <taxon>metagenomes</taxon>
        <taxon>ecological metagenomes</taxon>
    </lineage>
</organism>
<protein>
    <submittedName>
        <fullName evidence="2">Uncharacterized protein</fullName>
    </submittedName>
</protein>
<feature type="compositionally biased region" description="Basic and acidic residues" evidence="1">
    <location>
        <begin position="1"/>
        <end position="11"/>
    </location>
</feature>
<accession>A0A0F9QCM9</accession>
<gene>
    <name evidence="2" type="ORF">LCGC14_0734990</name>
</gene>
<evidence type="ECO:0000313" key="2">
    <source>
        <dbReference type="EMBL" id="KKN40289.1"/>
    </source>
</evidence>
<dbReference type="AlphaFoldDB" id="A0A0F9QCM9"/>
<name>A0A0F9QCM9_9ZZZZ</name>
<evidence type="ECO:0000256" key="1">
    <source>
        <dbReference type="SAM" id="MobiDB-lite"/>
    </source>
</evidence>